<evidence type="ECO:0000256" key="1">
    <source>
        <dbReference type="SAM" id="MobiDB-lite"/>
    </source>
</evidence>
<dbReference type="RefSeq" id="WP_179270346.1">
    <property type="nucleotide sequence ID" value="NZ_CP058579.1"/>
</dbReference>
<name>A0A7D5QJ08_9EURY</name>
<dbReference type="KEGG" id="halu:HUG12_19345"/>
<reference evidence="2 3" key="1">
    <citation type="submission" date="2020-06" db="EMBL/GenBank/DDBJ databases">
        <title>NJ-3-1, isolated from saline soil.</title>
        <authorList>
            <person name="Cui H.L."/>
            <person name="Shi X."/>
        </authorList>
    </citation>
    <scope>NUCLEOTIDE SEQUENCE [LARGE SCALE GENOMIC DNA]</scope>
    <source>
        <strain evidence="2 3">NJ-3-1</strain>
    </source>
</reference>
<feature type="compositionally biased region" description="Polar residues" evidence="1">
    <location>
        <begin position="1"/>
        <end position="12"/>
    </location>
</feature>
<evidence type="ECO:0000313" key="2">
    <source>
        <dbReference type="EMBL" id="QLG63762.1"/>
    </source>
</evidence>
<evidence type="ECO:0000313" key="3">
    <source>
        <dbReference type="Proteomes" id="UP000509626"/>
    </source>
</evidence>
<proteinExistence type="predicted"/>
<gene>
    <name evidence="2" type="ORF">HUG12_19345</name>
</gene>
<dbReference type="GeneID" id="56039662"/>
<feature type="region of interest" description="Disordered" evidence="1">
    <location>
        <begin position="1"/>
        <end position="31"/>
    </location>
</feature>
<dbReference type="EMBL" id="CP058579">
    <property type="protein sequence ID" value="QLG63762.1"/>
    <property type="molecule type" value="Genomic_DNA"/>
</dbReference>
<accession>A0A7D5QJ08</accession>
<feature type="compositionally biased region" description="Basic and acidic residues" evidence="1">
    <location>
        <begin position="13"/>
        <end position="31"/>
    </location>
</feature>
<keyword evidence="3" id="KW-1185">Reference proteome</keyword>
<sequence>MGFTISPEQRSQYADRMREGGSKARVRARETAAERRETLRRELGDRLFDALEENFPEEYAARRRRDAAKAFGAGVAVGLVGRELLRRR</sequence>
<protein>
    <submittedName>
        <fullName evidence="2">Uncharacterized protein</fullName>
    </submittedName>
</protein>
<dbReference type="Proteomes" id="UP000509626">
    <property type="component" value="Chromosome"/>
</dbReference>
<dbReference type="AlphaFoldDB" id="A0A7D5QJ08"/>
<organism evidence="2 3">
    <name type="scientific">Halorarum salinum</name>
    <dbReference type="NCBI Taxonomy" id="2743089"/>
    <lineage>
        <taxon>Archaea</taxon>
        <taxon>Methanobacteriati</taxon>
        <taxon>Methanobacteriota</taxon>
        <taxon>Stenosarchaea group</taxon>
        <taxon>Halobacteria</taxon>
        <taxon>Halobacteriales</taxon>
        <taxon>Haloferacaceae</taxon>
        <taxon>Halorarum</taxon>
    </lineage>
</organism>